<keyword evidence="1" id="KW-0489">Methyltransferase</keyword>
<protein>
    <recommendedName>
        <fullName evidence="7">SET domain-containing protein</fullName>
    </recommendedName>
</protein>
<keyword evidence="6" id="KW-1185">Reference proteome</keyword>
<dbReference type="SUPFAM" id="SSF82199">
    <property type="entry name" value="SET domain"/>
    <property type="match status" value="1"/>
</dbReference>
<accession>A0A813DDP2</accession>
<evidence type="ECO:0000313" key="6">
    <source>
        <dbReference type="Proteomes" id="UP000654075"/>
    </source>
</evidence>
<evidence type="ECO:0000256" key="2">
    <source>
        <dbReference type="ARBA" id="ARBA00022679"/>
    </source>
</evidence>
<feature type="compositionally biased region" description="Low complexity" evidence="4">
    <location>
        <begin position="94"/>
        <end position="105"/>
    </location>
</feature>
<dbReference type="AlphaFoldDB" id="A0A813DDP2"/>
<evidence type="ECO:0008006" key="7">
    <source>
        <dbReference type="Google" id="ProtNLM"/>
    </source>
</evidence>
<reference evidence="5" key="1">
    <citation type="submission" date="2021-02" db="EMBL/GenBank/DDBJ databases">
        <authorList>
            <person name="Dougan E. K."/>
            <person name="Rhodes N."/>
            <person name="Thang M."/>
            <person name="Chan C."/>
        </authorList>
    </citation>
    <scope>NUCLEOTIDE SEQUENCE</scope>
</reference>
<evidence type="ECO:0000313" key="5">
    <source>
        <dbReference type="EMBL" id="CAE8586013.1"/>
    </source>
</evidence>
<dbReference type="PANTHER" id="PTHR46402:SF2">
    <property type="entry name" value="HISTONE-LYSINE N-TRIMETHYLTRANSFERASE SMYD5"/>
    <property type="match status" value="1"/>
</dbReference>
<organism evidence="5 6">
    <name type="scientific">Polarella glacialis</name>
    <name type="common">Dinoflagellate</name>
    <dbReference type="NCBI Taxonomy" id="89957"/>
    <lineage>
        <taxon>Eukaryota</taxon>
        <taxon>Sar</taxon>
        <taxon>Alveolata</taxon>
        <taxon>Dinophyceae</taxon>
        <taxon>Suessiales</taxon>
        <taxon>Suessiaceae</taxon>
        <taxon>Polarella</taxon>
    </lineage>
</organism>
<evidence type="ECO:0000256" key="1">
    <source>
        <dbReference type="ARBA" id="ARBA00022603"/>
    </source>
</evidence>
<proteinExistence type="predicted"/>
<dbReference type="Proteomes" id="UP000654075">
    <property type="component" value="Unassembled WGS sequence"/>
</dbReference>
<dbReference type="CDD" id="cd20071">
    <property type="entry name" value="SET_SMYD"/>
    <property type="match status" value="1"/>
</dbReference>
<gene>
    <name evidence="5" type="ORF">PGLA1383_LOCUS4911</name>
</gene>
<dbReference type="InterPro" id="IPR046341">
    <property type="entry name" value="SET_dom_sf"/>
</dbReference>
<keyword evidence="2" id="KW-0808">Transferase</keyword>
<dbReference type="GO" id="GO:0042799">
    <property type="term" value="F:histone H4K20 methyltransferase activity"/>
    <property type="evidence" value="ECO:0007669"/>
    <property type="project" value="TreeGrafter"/>
</dbReference>
<dbReference type="GO" id="GO:0032259">
    <property type="term" value="P:methylation"/>
    <property type="evidence" value="ECO:0007669"/>
    <property type="project" value="UniProtKB-KW"/>
</dbReference>
<dbReference type="OrthoDB" id="1028014at2759"/>
<dbReference type="GO" id="GO:0045814">
    <property type="term" value="P:negative regulation of gene expression, epigenetic"/>
    <property type="evidence" value="ECO:0007669"/>
    <property type="project" value="TreeGrafter"/>
</dbReference>
<dbReference type="EMBL" id="CAJNNV010001863">
    <property type="protein sequence ID" value="CAE8586013.1"/>
    <property type="molecule type" value="Genomic_DNA"/>
</dbReference>
<evidence type="ECO:0000256" key="3">
    <source>
        <dbReference type="ARBA" id="ARBA00022691"/>
    </source>
</evidence>
<evidence type="ECO:0000256" key="4">
    <source>
        <dbReference type="SAM" id="MobiDB-lite"/>
    </source>
</evidence>
<comment type="caution">
    <text evidence="5">The sequence shown here is derived from an EMBL/GenBank/DDBJ whole genome shotgun (WGS) entry which is preliminary data.</text>
</comment>
<dbReference type="Gene3D" id="2.170.270.10">
    <property type="entry name" value="SET domain"/>
    <property type="match status" value="1"/>
</dbReference>
<feature type="region of interest" description="Disordered" evidence="4">
    <location>
        <begin position="91"/>
        <end position="111"/>
    </location>
</feature>
<keyword evidence="3" id="KW-0949">S-adenosyl-L-methionine</keyword>
<dbReference type="PANTHER" id="PTHR46402">
    <property type="entry name" value="SET AND MYND DOMAIN-CONTAINING PROTEIN 5"/>
    <property type="match status" value="1"/>
</dbReference>
<name>A0A813DDP2_POLGL</name>
<sequence>MLFSGCRVSLKPGVLQSTQEYDGARADVLHFEEAKDRYALQLIHPNFKGKRLLCKPEALDFHFAPLRDHLLGAQAELCRRHVEFKDCDGSLQEPASSSLPPSASAGSGGPRRRLGKALVATGDFEEVDLVLVDQPFLLVSNPDGLERWVRRWDCYYELLKLSQKGQSELLTAFEAMDHGGDDVVASLLADAGATLELLWSPGGGAAANLPEAMKDQERSQVATGFARWQTNQHEFPAFQDQQRRALYWLAPKVAHSCDPNVGWEDPDASGRVELRALRRITVGEVLGVNYMEIEFLQQNVKVRRERLLAERKFLCVCRRCLVESGEAGEAVLSEHVSTSTSLKPGKVTPRKVDILKENIAAVHQSCPSNGKADSAQTGGGLITCGSKRTDDVAESKCVKDGEGLEYREEELAAPEANQRMLGASRDALTSTLQFLSVVRHQLEMGHMQDVITELWKLEAVLSGPLLVAVSRNDNVGMASLTSKLLRELQSAGMSICLEQEDVEHDSMVENLLLFAAMD</sequence>